<sequence>DEEITAEEKVKEYLDRQAELALRKEAIDEVKAQGTWHPDEVFLFERLSMRSFEELLPASWQIDFPTLPETLFTTSPEKTFINYNCGSSSRGVKALQSLLSLGDRVKDKIEAHRPSERLMSKEIESYIKWSQMDGGFNKLRFVPVLTVVAAAHREAIDSISASITEKMENLAQKHRDELILEEPRTNEVGEVEIYSRQPPLLYGIIVAQSMTIFVTLDSANSEAKIRHLAHFDFKVKDMNVWNGIALAIIAIMARNYLMSIKDELEVDDQESSDPD</sequence>
<reference evidence="2" key="2">
    <citation type="submission" date="2015-01" db="EMBL/GenBank/DDBJ databases">
        <title>Evolutionary Origins and Diversification of the Mycorrhizal Mutualists.</title>
        <authorList>
            <consortium name="DOE Joint Genome Institute"/>
            <consortium name="Mycorrhizal Genomics Consortium"/>
            <person name="Kohler A."/>
            <person name="Kuo A."/>
            <person name="Nagy L.G."/>
            <person name="Floudas D."/>
            <person name="Copeland A."/>
            <person name="Barry K.W."/>
            <person name="Cichocki N."/>
            <person name="Veneault-Fourrey C."/>
            <person name="LaButti K."/>
            <person name="Lindquist E.A."/>
            <person name="Lipzen A."/>
            <person name="Lundell T."/>
            <person name="Morin E."/>
            <person name="Murat C."/>
            <person name="Riley R."/>
            <person name="Ohm R."/>
            <person name="Sun H."/>
            <person name="Tunlid A."/>
            <person name="Henrissat B."/>
            <person name="Grigoriev I.V."/>
            <person name="Hibbett D.S."/>
            <person name="Martin F."/>
        </authorList>
    </citation>
    <scope>NUCLEOTIDE SEQUENCE [LARGE SCALE GENOMIC DNA]</scope>
    <source>
        <strain evidence="2">Zn</strain>
    </source>
</reference>
<accession>A0A0C3HAM9</accession>
<reference evidence="1 2" key="1">
    <citation type="submission" date="2014-04" db="EMBL/GenBank/DDBJ databases">
        <authorList>
            <consortium name="DOE Joint Genome Institute"/>
            <person name="Kuo A."/>
            <person name="Martino E."/>
            <person name="Perotto S."/>
            <person name="Kohler A."/>
            <person name="Nagy L.G."/>
            <person name="Floudas D."/>
            <person name="Copeland A."/>
            <person name="Barry K.W."/>
            <person name="Cichocki N."/>
            <person name="Veneault-Fourrey C."/>
            <person name="LaButti K."/>
            <person name="Lindquist E.A."/>
            <person name="Lipzen A."/>
            <person name="Lundell T."/>
            <person name="Morin E."/>
            <person name="Murat C."/>
            <person name="Sun H."/>
            <person name="Tunlid A."/>
            <person name="Henrissat B."/>
            <person name="Grigoriev I.V."/>
            <person name="Hibbett D.S."/>
            <person name="Martin F."/>
            <person name="Nordberg H.P."/>
            <person name="Cantor M.N."/>
            <person name="Hua S.X."/>
        </authorList>
    </citation>
    <scope>NUCLEOTIDE SEQUENCE [LARGE SCALE GENOMIC DNA]</scope>
    <source>
        <strain evidence="1 2">Zn</strain>
    </source>
</reference>
<dbReference type="OrthoDB" id="5286775at2759"/>
<proteinExistence type="predicted"/>
<evidence type="ECO:0000313" key="1">
    <source>
        <dbReference type="EMBL" id="KIN00280.1"/>
    </source>
</evidence>
<dbReference type="HOGENOM" id="CLU_042424_0_0_1"/>
<dbReference type="Proteomes" id="UP000054321">
    <property type="component" value="Unassembled WGS sequence"/>
</dbReference>
<gene>
    <name evidence="1" type="ORF">OIDMADRAFT_82128</name>
</gene>
<keyword evidence="2" id="KW-1185">Reference proteome</keyword>
<feature type="non-terminal residue" evidence="1">
    <location>
        <position position="1"/>
    </location>
</feature>
<dbReference type="EMBL" id="KN832877">
    <property type="protein sequence ID" value="KIN00280.1"/>
    <property type="molecule type" value="Genomic_DNA"/>
</dbReference>
<name>A0A0C3HAM9_OIDMZ</name>
<organism evidence="1 2">
    <name type="scientific">Oidiodendron maius (strain Zn)</name>
    <dbReference type="NCBI Taxonomy" id="913774"/>
    <lineage>
        <taxon>Eukaryota</taxon>
        <taxon>Fungi</taxon>
        <taxon>Dikarya</taxon>
        <taxon>Ascomycota</taxon>
        <taxon>Pezizomycotina</taxon>
        <taxon>Leotiomycetes</taxon>
        <taxon>Leotiomycetes incertae sedis</taxon>
        <taxon>Myxotrichaceae</taxon>
        <taxon>Oidiodendron</taxon>
    </lineage>
</organism>
<dbReference type="AlphaFoldDB" id="A0A0C3HAM9"/>
<protein>
    <submittedName>
        <fullName evidence="1">Uncharacterized protein</fullName>
    </submittedName>
</protein>
<evidence type="ECO:0000313" key="2">
    <source>
        <dbReference type="Proteomes" id="UP000054321"/>
    </source>
</evidence>
<feature type="non-terminal residue" evidence="1">
    <location>
        <position position="275"/>
    </location>
</feature>
<dbReference type="InParanoid" id="A0A0C3HAM9"/>